<evidence type="ECO:0000256" key="1">
    <source>
        <dbReference type="SAM" id="MobiDB-lite"/>
    </source>
</evidence>
<dbReference type="Proteomes" id="UP000024284">
    <property type="component" value="Unassembled WGS sequence"/>
</dbReference>
<feature type="region of interest" description="Disordered" evidence="1">
    <location>
        <begin position="25"/>
        <end position="59"/>
    </location>
</feature>
<organism evidence="2 3">
    <name type="scientific">Sphingobium herbicidovorans (strain ATCC 700291 / DSM 11019 / CCUG 56400 / KCTC 2939 / LMG 18315 / NBRC 16415 / MH)</name>
    <name type="common">Sphingomonas herbicidovorans</name>
    <dbReference type="NCBI Taxonomy" id="1219045"/>
    <lineage>
        <taxon>Bacteria</taxon>
        <taxon>Pseudomonadati</taxon>
        <taxon>Pseudomonadota</taxon>
        <taxon>Alphaproteobacteria</taxon>
        <taxon>Sphingomonadales</taxon>
        <taxon>Sphingomonadaceae</taxon>
        <taxon>Sphingobium</taxon>
    </lineage>
</organism>
<dbReference type="STRING" id="76947.GCA_002080435_00198"/>
<evidence type="ECO:0000313" key="2">
    <source>
        <dbReference type="EMBL" id="KFG88634.1"/>
    </source>
</evidence>
<protein>
    <submittedName>
        <fullName evidence="2">Uncharacterized protein</fullName>
    </submittedName>
</protein>
<comment type="caution">
    <text evidence="2">The sequence shown here is derived from an EMBL/GenBank/DDBJ whole genome shotgun (WGS) entry which is preliminary data.</text>
</comment>
<evidence type="ECO:0000313" key="3">
    <source>
        <dbReference type="Proteomes" id="UP000024284"/>
    </source>
</evidence>
<dbReference type="eggNOG" id="ENOG5032HXT">
    <property type="taxonomic scope" value="Bacteria"/>
</dbReference>
<dbReference type="EMBL" id="JFZA02000056">
    <property type="protein sequence ID" value="KFG88634.1"/>
    <property type="molecule type" value="Genomic_DNA"/>
</dbReference>
<accession>A0A086P5G6</accession>
<name>A0A086P5G6_SPHHM</name>
<dbReference type="AlphaFoldDB" id="A0A086P5G6"/>
<keyword evidence="3" id="KW-1185">Reference proteome</keyword>
<gene>
    <name evidence="2" type="ORF">BV98_003468</name>
</gene>
<sequence>MAQAFFHREQDIGVAARLDMDHAVGVQSREMQGRGEQVVPAQAPENSPFGPREDAGEEDRRARIVGELGASGYLVERAGRDSAARESRIDRLDAERKHLVPRAHAFDPRNFGAKIGEDGRVAHDNIGLGR</sequence>
<reference evidence="2" key="1">
    <citation type="submission" date="2014-08" db="EMBL/GenBank/DDBJ databases">
        <title>Draft genome sequences of Sphingobium herbicidovorans.</title>
        <authorList>
            <person name="Gan H.M."/>
            <person name="Gan H.Y."/>
            <person name="Savka M.A."/>
        </authorList>
    </citation>
    <scope>NUCLEOTIDE SEQUENCE [LARGE SCALE GENOMIC DNA]</scope>
    <source>
        <strain evidence="2">NBRC 16415</strain>
    </source>
</reference>
<proteinExistence type="predicted"/>